<keyword evidence="6" id="KW-0464">Manganese</keyword>
<organism evidence="8">
    <name type="scientific">Roseihalotalea indica</name>
    <dbReference type="NCBI Taxonomy" id="2867963"/>
    <lineage>
        <taxon>Bacteria</taxon>
        <taxon>Pseudomonadati</taxon>
        <taxon>Bacteroidota</taxon>
        <taxon>Cytophagia</taxon>
        <taxon>Cytophagales</taxon>
        <taxon>Catalimonadaceae</taxon>
        <taxon>Roseihalotalea</taxon>
    </lineage>
</organism>
<name>A0AA49GPJ7_9BACT</name>
<protein>
    <submittedName>
        <fullName evidence="8">UDP-2,3-diacylglucosamine diphosphatase</fullName>
    </submittedName>
</protein>
<reference evidence="8" key="1">
    <citation type="journal article" date="2023" name="Comput. Struct. Biotechnol. J.">
        <title>Discovery of a novel marine Bacteroidetes with a rich repertoire of carbohydrate-active enzymes.</title>
        <authorList>
            <person name="Chen B."/>
            <person name="Liu G."/>
            <person name="Chen Q."/>
            <person name="Wang H."/>
            <person name="Liu L."/>
            <person name="Tang K."/>
        </authorList>
    </citation>
    <scope>NUCLEOTIDE SEQUENCE</scope>
    <source>
        <strain evidence="8">TK19036</strain>
    </source>
</reference>
<evidence type="ECO:0000256" key="4">
    <source>
        <dbReference type="ARBA" id="ARBA00022801"/>
    </source>
</evidence>
<keyword evidence="2" id="KW-0997">Cell inner membrane</keyword>
<keyword evidence="1" id="KW-1003">Cell membrane</keyword>
<dbReference type="InterPro" id="IPR029052">
    <property type="entry name" value="Metallo-depent_PP-like"/>
</dbReference>
<dbReference type="PANTHER" id="PTHR34990">
    <property type="entry name" value="UDP-2,3-DIACYLGLUCOSAMINE HYDROLASE-RELATED"/>
    <property type="match status" value="1"/>
</dbReference>
<evidence type="ECO:0000256" key="5">
    <source>
        <dbReference type="ARBA" id="ARBA00023136"/>
    </source>
</evidence>
<dbReference type="AlphaFoldDB" id="A0AA49GPJ7"/>
<dbReference type="InterPro" id="IPR004843">
    <property type="entry name" value="Calcineurin-like_PHP"/>
</dbReference>
<gene>
    <name evidence="8" type="ORF">K4G66_00435</name>
</gene>
<keyword evidence="3" id="KW-0479">Metal-binding</keyword>
<dbReference type="GO" id="GO:0009245">
    <property type="term" value="P:lipid A biosynthetic process"/>
    <property type="evidence" value="ECO:0007669"/>
    <property type="project" value="TreeGrafter"/>
</dbReference>
<proteinExistence type="predicted"/>
<dbReference type="InterPro" id="IPR043461">
    <property type="entry name" value="LpxH-like"/>
</dbReference>
<evidence type="ECO:0000313" key="8">
    <source>
        <dbReference type="EMBL" id="WKN37173.1"/>
    </source>
</evidence>
<dbReference type="EMBL" id="CP120682">
    <property type="protein sequence ID" value="WKN37173.1"/>
    <property type="molecule type" value="Genomic_DNA"/>
</dbReference>
<evidence type="ECO:0000256" key="2">
    <source>
        <dbReference type="ARBA" id="ARBA00022519"/>
    </source>
</evidence>
<evidence type="ECO:0000256" key="1">
    <source>
        <dbReference type="ARBA" id="ARBA00022475"/>
    </source>
</evidence>
<evidence type="ECO:0000256" key="6">
    <source>
        <dbReference type="ARBA" id="ARBA00023211"/>
    </source>
</evidence>
<dbReference type="Pfam" id="PF00149">
    <property type="entry name" value="Metallophos"/>
    <property type="match status" value="1"/>
</dbReference>
<dbReference type="GO" id="GO:0016020">
    <property type="term" value="C:membrane"/>
    <property type="evidence" value="ECO:0007669"/>
    <property type="project" value="GOC"/>
</dbReference>
<evidence type="ECO:0000259" key="7">
    <source>
        <dbReference type="Pfam" id="PF00149"/>
    </source>
</evidence>
<dbReference type="PANTHER" id="PTHR34990:SF1">
    <property type="entry name" value="UDP-2,3-DIACYLGLUCOSAMINE HYDROLASE"/>
    <property type="match status" value="1"/>
</dbReference>
<evidence type="ECO:0000256" key="3">
    <source>
        <dbReference type="ARBA" id="ARBA00022723"/>
    </source>
</evidence>
<reference evidence="8" key="2">
    <citation type="journal article" date="2024" name="Antonie Van Leeuwenhoek">
        <title>Roseihalotalea indica gen. nov., sp. nov., a halophilic Bacteroidetes from mesopelagic Southwest Indian Ocean with higher carbohydrate metabolic potential.</title>
        <authorList>
            <person name="Chen B."/>
            <person name="Zhang M."/>
            <person name="Lin D."/>
            <person name="Ye J."/>
            <person name="Tang K."/>
        </authorList>
    </citation>
    <scope>NUCLEOTIDE SEQUENCE</scope>
    <source>
        <strain evidence="8">TK19036</strain>
    </source>
</reference>
<keyword evidence="4" id="KW-0378">Hydrolase</keyword>
<accession>A0AA49GPJ7</accession>
<keyword evidence="5" id="KW-0472">Membrane</keyword>
<dbReference type="CDD" id="cd07398">
    <property type="entry name" value="MPP_YbbF-LpxH"/>
    <property type="match status" value="1"/>
</dbReference>
<dbReference type="Gene3D" id="3.60.21.10">
    <property type="match status" value="1"/>
</dbReference>
<feature type="domain" description="Calcineurin-like phosphoesterase" evidence="7">
    <location>
        <begin position="17"/>
        <end position="222"/>
    </location>
</feature>
<dbReference type="GO" id="GO:0008758">
    <property type="term" value="F:UDP-2,3-diacylglucosamine hydrolase activity"/>
    <property type="evidence" value="ECO:0007669"/>
    <property type="project" value="TreeGrafter"/>
</dbReference>
<dbReference type="GO" id="GO:0046872">
    <property type="term" value="F:metal ion binding"/>
    <property type="evidence" value="ECO:0007669"/>
    <property type="project" value="UniProtKB-KW"/>
</dbReference>
<dbReference type="SUPFAM" id="SSF56300">
    <property type="entry name" value="Metallo-dependent phosphatases"/>
    <property type="match status" value="1"/>
</dbReference>
<sequence>MQELDLRLPIRLPDNKKIYFASDFHLGAPDPATSRLREETIVRWLETIRQDAHVIFLVGDLFDFWFEYRYVIPKGFLRFQSKMIQLIEQGIALVIFTGNHDLWMFDYFEKELGVPIFRNPISIQINEQHIHLGHGDGLGPGDKVYKLIKKVFTSKPCQRFFSLIHPDVGIYLANLWSGKSRQKNEKEDESFRGPEYEWIYQYCREVEAHHHHDYYIFGHRHLPLDIPVAENSRYFNLGEWITQQSYGVFDGQQFQLQTFRS</sequence>